<dbReference type="InterPro" id="IPR000757">
    <property type="entry name" value="Beta-glucanase-like"/>
</dbReference>
<evidence type="ECO:0000313" key="3">
    <source>
        <dbReference type="EMBL" id="PWK18430.1"/>
    </source>
</evidence>
<dbReference type="OrthoDB" id="9776255at2"/>
<dbReference type="InterPro" id="IPR013320">
    <property type="entry name" value="ConA-like_dom_sf"/>
</dbReference>
<sequence>MTFQNRVLFCAIAYKQNQPKIMKRINLIFALFSLTFFAISCSKADEPCVKKIWYQDADGDGLGNKAVTSEACDQPAEYVANSNDDNDNPVKTPVSIIPTKGYTTPTSYANLKAIWADEFDGTSLNETYWNYEIGNNNGWGNNELEYYKKENTTVKDGYLIIQAKQESIGGQNYTSSRLTTQNKFNLKYGRVDIRAALPKGKGIWPALWMLGKNITTVSWPKCGEIDIMEMIGGSGKDNTVYGTAHWDNNNSYAQYGGNTQLASGIFNDEFHVFSIIWDSRKIVWYMDDKKFHEIDTTPAGLSEFQEEYFFLINLAVGGNWPGSPDISTVFPQHLIVDYIRVFQ</sequence>
<keyword evidence="3" id="KW-0378">Hydrolase</keyword>
<name>A0A316E668_9BACT</name>
<comment type="similarity">
    <text evidence="1">Belongs to the glycosyl hydrolase 16 family.</text>
</comment>
<comment type="caution">
    <text evidence="3">The sequence shown here is derived from an EMBL/GenBank/DDBJ whole genome shotgun (WGS) entry which is preliminary data.</text>
</comment>
<dbReference type="PROSITE" id="PS51762">
    <property type="entry name" value="GH16_2"/>
    <property type="match status" value="1"/>
</dbReference>
<dbReference type="EMBL" id="QGGO01000030">
    <property type="protein sequence ID" value="PWK18430.1"/>
    <property type="molecule type" value="Genomic_DNA"/>
</dbReference>
<dbReference type="Proteomes" id="UP000245489">
    <property type="component" value="Unassembled WGS sequence"/>
</dbReference>
<dbReference type="InterPro" id="IPR050546">
    <property type="entry name" value="Glycosyl_Hydrlase_16"/>
</dbReference>
<gene>
    <name evidence="3" type="ORF">LV89_04129</name>
</gene>
<dbReference type="Gene3D" id="2.60.120.200">
    <property type="match status" value="1"/>
</dbReference>
<evidence type="ECO:0000259" key="2">
    <source>
        <dbReference type="PROSITE" id="PS51762"/>
    </source>
</evidence>
<accession>A0A316E668</accession>
<dbReference type="GO" id="GO:0005975">
    <property type="term" value="P:carbohydrate metabolic process"/>
    <property type="evidence" value="ECO:0007669"/>
    <property type="project" value="InterPro"/>
</dbReference>
<dbReference type="CDD" id="cd08023">
    <property type="entry name" value="GH16_laminarinase_like"/>
    <property type="match status" value="1"/>
</dbReference>
<protein>
    <submittedName>
        <fullName evidence="3">Glycosyl hydrolase family 16</fullName>
    </submittedName>
</protein>
<organism evidence="3 4">
    <name type="scientific">Arcicella aurantiaca</name>
    <dbReference type="NCBI Taxonomy" id="591202"/>
    <lineage>
        <taxon>Bacteria</taxon>
        <taxon>Pseudomonadati</taxon>
        <taxon>Bacteroidota</taxon>
        <taxon>Cytophagia</taxon>
        <taxon>Cytophagales</taxon>
        <taxon>Flectobacillaceae</taxon>
        <taxon>Arcicella</taxon>
    </lineage>
</organism>
<evidence type="ECO:0000313" key="4">
    <source>
        <dbReference type="Proteomes" id="UP000245489"/>
    </source>
</evidence>
<evidence type="ECO:0000256" key="1">
    <source>
        <dbReference type="ARBA" id="ARBA00006865"/>
    </source>
</evidence>
<proteinExistence type="inferred from homology"/>
<feature type="domain" description="GH16" evidence="2">
    <location>
        <begin position="117"/>
        <end position="343"/>
    </location>
</feature>
<keyword evidence="4" id="KW-1185">Reference proteome</keyword>
<dbReference type="PANTHER" id="PTHR10963">
    <property type="entry name" value="GLYCOSYL HYDROLASE-RELATED"/>
    <property type="match status" value="1"/>
</dbReference>
<dbReference type="PANTHER" id="PTHR10963:SF55">
    <property type="entry name" value="GLYCOSIDE HYDROLASE FAMILY 16 PROTEIN"/>
    <property type="match status" value="1"/>
</dbReference>
<dbReference type="Pfam" id="PF00722">
    <property type="entry name" value="Glyco_hydro_16"/>
    <property type="match status" value="1"/>
</dbReference>
<dbReference type="SUPFAM" id="SSF49899">
    <property type="entry name" value="Concanavalin A-like lectins/glucanases"/>
    <property type="match status" value="1"/>
</dbReference>
<reference evidence="3 4" key="1">
    <citation type="submission" date="2018-05" db="EMBL/GenBank/DDBJ databases">
        <title>Genomic Encyclopedia of Archaeal and Bacterial Type Strains, Phase II (KMG-II): from individual species to whole genera.</title>
        <authorList>
            <person name="Goeker M."/>
        </authorList>
    </citation>
    <scope>NUCLEOTIDE SEQUENCE [LARGE SCALE GENOMIC DNA]</scope>
    <source>
        <strain evidence="3 4">DSM 22214</strain>
    </source>
</reference>
<dbReference type="AlphaFoldDB" id="A0A316E668"/>
<dbReference type="GO" id="GO:0004553">
    <property type="term" value="F:hydrolase activity, hydrolyzing O-glycosyl compounds"/>
    <property type="evidence" value="ECO:0007669"/>
    <property type="project" value="InterPro"/>
</dbReference>